<keyword evidence="2" id="KW-1185">Reference proteome</keyword>
<protein>
    <submittedName>
        <fullName evidence="1">Uncharacterized protein</fullName>
    </submittedName>
</protein>
<reference evidence="1 2" key="1">
    <citation type="submission" date="2021-06" db="EMBL/GenBank/DDBJ databases">
        <title>Caerostris extrusa draft genome.</title>
        <authorList>
            <person name="Kono N."/>
            <person name="Arakawa K."/>
        </authorList>
    </citation>
    <scope>NUCLEOTIDE SEQUENCE [LARGE SCALE GENOMIC DNA]</scope>
</reference>
<name>A0AAV4T1X9_CAEEX</name>
<dbReference type="AlphaFoldDB" id="A0AAV4T1X9"/>
<accession>A0AAV4T1X9</accession>
<gene>
    <name evidence="1" type="ORF">CEXT_431771</name>
</gene>
<proteinExistence type="predicted"/>
<evidence type="ECO:0000313" key="2">
    <source>
        <dbReference type="Proteomes" id="UP001054945"/>
    </source>
</evidence>
<dbReference type="EMBL" id="BPLR01010560">
    <property type="protein sequence ID" value="GIY40105.1"/>
    <property type="molecule type" value="Genomic_DNA"/>
</dbReference>
<dbReference type="Proteomes" id="UP001054945">
    <property type="component" value="Unassembled WGS sequence"/>
</dbReference>
<sequence length="93" mass="10594">MSLENLYTTLQIVGATKTKRTFTNSLLQCQSHRMTPELLFLIKRLRPFVRQFRGRQMDSCRTHCPIMGPTHAIELNIHKINSSPGARATKTGP</sequence>
<comment type="caution">
    <text evidence="1">The sequence shown here is derived from an EMBL/GenBank/DDBJ whole genome shotgun (WGS) entry which is preliminary data.</text>
</comment>
<organism evidence="1 2">
    <name type="scientific">Caerostris extrusa</name>
    <name type="common">Bark spider</name>
    <name type="synonym">Caerostris bankana</name>
    <dbReference type="NCBI Taxonomy" id="172846"/>
    <lineage>
        <taxon>Eukaryota</taxon>
        <taxon>Metazoa</taxon>
        <taxon>Ecdysozoa</taxon>
        <taxon>Arthropoda</taxon>
        <taxon>Chelicerata</taxon>
        <taxon>Arachnida</taxon>
        <taxon>Araneae</taxon>
        <taxon>Araneomorphae</taxon>
        <taxon>Entelegynae</taxon>
        <taxon>Araneoidea</taxon>
        <taxon>Araneidae</taxon>
        <taxon>Caerostris</taxon>
    </lineage>
</organism>
<evidence type="ECO:0000313" key="1">
    <source>
        <dbReference type="EMBL" id="GIY40105.1"/>
    </source>
</evidence>